<evidence type="ECO:0000313" key="2">
    <source>
        <dbReference type="Proteomes" id="UP001303473"/>
    </source>
</evidence>
<dbReference type="AlphaFoldDB" id="A0AAN6MZ85"/>
<gene>
    <name evidence="1" type="ORF">QBC46DRAFT_270052</name>
</gene>
<dbReference type="Proteomes" id="UP001303473">
    <property type="component" value="Unassembled WGS sequence"/>
</dbReference>
<protein>
    <submittedName>
        <fullName evidence="1">Uncharacterized protein</fullName>
    </submittedName>
</protein>
<accession>A0AAN6MZ85</accession>
<sequence length="96" mass="10806">MNNPAVQSLTRQDASAIFAEHCEILLEQWKSLLQKTTLLTNIMCTDNRVLKAFKVLNLTIAGSGAFSRLAYVRLAETWATLKNMIETDRQNGRIPP</sequence>
<evidence type="ECO:0000313" key="1">
    <source>
        <dbReference type="EMBL" id="KAK3936247.1"/>
    </source>
</evidence>
<keyword evidence="2" id="KW-1185">Reference proteome</keyword>
<organism evidence="1 2">
    <name type="scientific">Diplogelasinospora grovesii</name>
    <dbReference type="NCBI Taxonomy" id="303347"/>
    <lineage>
        <taxon>Eukaryota</taxon>
        <taxon>Fungi</taxon>
        <taxon>Dikarya</taxon>
        <taxon>Ascomycota</taxon>
        <taxon>Pezizomycotina</taxon>
        <taxon>Sordariomycetes</taxon>
        <taxon>Sordariomycetidae</taxon>
        <taxon>Sordariales</taxon>
        <taxon>Diplogelasinosporaceae</taxon>
        <taxon>Diplogelasinospora</taxon>
    </lineage>
</organism>
<dbReference type="EMBL" id="MU853890">
    <property type="protein sequence ID" value="KAK3936247.1"/>
    <property type="molecule type" value="Genomic_DNA"/>
</dbReference>
<name>A0AAN6MZ85_9PEZI</name>
<comment type="caution">
    <text evidence="1">The sequence shown here is derived from an EMBL/GenBank/DDBJ whole genome shotgun (WGS) entry which is preliminary data.</text>
</comment>
<reference evidence="2" key="1">
    <citation type="journal article" date="2023" name="Mol. Phylogenet. Evol.">
        <title>Genome-scale phylogeny and comparative genomics of the fungal order Sordariales.</title>
        <authorList>
            <person name="Hensen N."/>
            <person name="Bonometti L."/>
            <person name="Westerberg I."/>
            <person name="Brannstrom I.O."/>
            <person name="Guillou S."/>
            <person name="Cros-Aarteil S."/>
            <person name="Calhoun S."/>
            <person name="Haridas S."/>
            <person name="Kuo A."/>
            <person name="Mondo S."/>
            <person name="Pangilinan J."/>
            <person name="Riley R."/>
            <person name="LaButti K."/>
            <person name="Andreopoulos B."/>
            <person name="Lipzen A."/>
            <person name="Chen C."/>
            <person name="Yan M."/>
            <person name="Daum C."/>
            <person name="Ng V."/>
            <person name="Clum A."/>
            <person name="Steindorff A."/>
            <person name="Ohm R.A."/>
            <person name="Martin F."/>
            <person name="Silar P."/>
            <person name="Natvig D.O."/>
            <person name="Lalanne C."/>
            <person name="Gautier V."/>
            <person name="Ament-Velasquez S.L."/>
            <person name="Kruys A."/>
            <person name="Hutchinson M.I."/>
            <person name="Powell A.J."/>
            <person name="Barry K."/>
            <person name="Miller A.N."/>
            <person name="Grigoriev I.V."/>
            <person name="Debuchy R."/>
            <person name="Gladieux P."/>
            <person name="Hiltunen Thoren M."/>
            <person name="Johannesson H."/>
        </authorList>
    </citation>
    <scope>NUCLEOTIDE SEQUENCE [LARGE SCALE GENOMIC DNA]</scope>
    <source>
        <strain evidence="2">CBS 340.73</strain>
    </source>
</reference>
<proteinExistence type="predicted"/>